<keyword evidence="1" id="KW-0175">Coiled coil</keyword>
<comment type="caution">
    <text evidence="3">The sequence shown here is derived from an EMBL/GenBank/DDBJ whole genome shotgun (WGS) entry which is preliminary data.</text>
</comment>
<dbReference type="Gene3D" id="3.30.70.1820">
    <property type="entry name" value="L1 transposable element, RRM domain"/>
    <property type="match status" value="1"/>
</dbReference>
<keyword evidence="4" id="KW-1185">Reference proteome</keyword>
<evidence type="ECO:0000256" key="1">
    <source>
        <dbReference type="SAM" id="Coils"/>
    </source>
</evidence>
<evidence type="ECO:0000313" key="4">
    <source>
        <dbReference type="Proteomes" id="UP001460270"/>
    </source>
</evidence>
<dbReference type="PANTHER" id="PTHR11505">
    <property type="entry name" value="L1 TRANSPOSABLE ELEMENT-RELATED"/>
    <property type="match status" value="1"/>
</dbReference>
<feature type="region of interest" description="Disordered" evidence="2">
    <location>
        <begin position="1"/>
        <end position="24"/>
    </location>
</feature>
<proteinExistence type="predicted"/>
<reference evidence="4" key="1">
    <citation type="submission" date="2024-04" db="EMBL/GenBank/DDBJ databases">
        <title>Salinicola lusitanus LLJ914,a marine bacterium isolated from the Okinawa Trough.</title>
        <authorList>
            <person name="Li J."/>
        </authorList>
    </citation>
    <scope>NUCLEOTIDE SEQUENCE [LARGE SCALE GENOMIC DNA]</scope>
</reference>
<evidence type="ECO:0000313" key="3">
    <source>
        <dbReference type="EMBL" id="KAK7878203.1"/>
    </source>
</evidence>
<protein>
    <recommendedName>
        <fullName evidence="5">L1 transposable element RRM domain-containing protein</fullName>
    </recommendedName>
</protein>
<dbReference type="Proteomes" id="UP001460270">
    <property type="component" value="Unassembled WGS sequence"/>
</dbReference>
<evidence type="ECO:0000256" key="2">
    <source>
        <dbReference type="SAM" id="MobiDB-lite"/>
    </source>
</evidence>
<dbReference type="InterPro" id="IPR004244">
    <property type="entry name" value="Transposase_22"/>
</dbReference>
<accession>A0AAW0MIW3</accession>
<sequence>MDGMCANAGVQTEAETESSQPPRGELGVLAEIRSLRQEHKQAATENKEGLERLEKSIKDAMIRVTAVEARTVELEERAGQTEDRVAQLEKAVGFLLQSDTKLKAKCNDLEARARRKNIRIHGVPEGLEKNDTVGFVKELINSQLKIQNVLDIDIERAHRIGSASRINVNHAVAPRAIIVRFWNYRVKETDAAAMLREMGIFIEEDDENEKLRKEFMSRSWTVVTSQTEN</sequence>
<gene>
    <name evidence="3" type="ORF">WMY93_034381</name>
</gene>
<dbReference type="AlphaFoldDB" id="A0AAW0MIW3"/>
<evidence type="ECO:0008006" key="5">
    <source>
        <dbReference type="Google" id="ProtNLM"/>
    </source>
</evidence>
<organism evidence="3 4">
    <name type="scientific">Mugilogobius chulae</name>
    <name type="common">yellowstripe goby</name>
    <dbReference type="NCBI Taxonomy" id="88201"/>
    <lineage>
        <taxon>Eukaryota</taxon>
        <taxon>Metazoa</taxon>
        <taxon>Chordata</taxon>
        <taxon>Craniata</taxon>
        <taxon>Vertebrata</taxon>
        <taxon>Euteleostomi</taxon>
        <taxon>Actinopterygii</taxon>
        <taxon>Neopterygii</taxon>
        <taxon>Teleostei</taxon>
        <taxon>Neoteleostei</taxon>
        <taxon>Acanthomorphata</taxon>
        <taxon>Gobiaria</taxon>
        <taxon>Gobiiformes</taxon>
        <taxon>Gobioidei</taxon>
        <taxon>Gobiidae</taxon>
        <taxon>Gobionellinae</taxon>
        <taxon>Mugilogobius</taxon>
    </lineage>
</organism>
<feature type="coiled-coil region" evidence="1">
    <location>
        <begin position="32"/>
        <end position="91"/>
    </location>
</feature>
<name>A0AAW0MIW3_9GOBI</name>
<dbReference type="EMBL" id="JBBPFD010000571">
    <property type="protein sequence ID" value="KAK7878203.1"/>
    <property type="molecule type" value="Genomic_DNA"/>
</dbReference>